<protein>
    <recommendedName>
        <fullName evidence="8">Ribonuclease Z</fullName>
        <shortName evidence="8">RNase Z</shortName>
        <ecNumber evidence="8">3.1.26.11</ecNumber>
    </recommendedName>
    <alternativeName>
        <fullName evidence="8">tRNA 3 endonuclease</fullName>
    </alternativeName>
    <alternativeName>
        <fullName evidence="8">tRNase Z</fullName>
    </alternativeName>
</protein>
<dbReference type="GO" id="GO:0042781">
    <property type="term" value="F:3'-tRNA processing endoribonuclease activity"/>
    <property type="evidence" value="ECO:0007669"/>
    <property type="project" value="UniProtKB-UniRule"/>
</dbReference>
<keyword evidence="3 8" id="KW-0540">Nuclease</keyword>
<gene>
    <name evidence="8 10" type="primary">rnz</name>
    <name evidence="10" type="ORF">CFX1CAM_0289</name>
</gene>
<dbReference type="OrthoDB" id="9800940at2"/>
<comment type="function">
    <text evidence="8">Zinc phosphodiesterase, which displays some tRNA 3'-processing endonuclease activity. Probably involved in tRNA maturation, by removing a 3'-trailer from precursor tRNA.</text>
</comment>
<dbReference type="InterPro" id="IPR013471">
    <property type="entry name" value="RNase_Z/BN"/>
</dbReference>
<keyword evidence="6 8" id="KW-0378">Hydrolase</keyword>
<dbReference type="EMBL" id="LT859958">
    <property type="protein sequence ID" value="SMX53355.1"/>
    <property type="molecule type" value="Genomic_DNA"/>
</dbReference>
<feature type="binding site" evidence="8">
    <location>
        <position position="66"/>
    </location>
    <ligand>
        <name>Zn(2+)</name>
        <dbReference type="ChEBI" id="CHEBI:29105"/>
        <label>2</label>
        <note>catalytic</note>
    </ligand>
</feature>
<evidence type="ECO:0000313" key="11">
    <source>
        <dbReference type="Proteomes" id="UP000195514"/>
    </source>
</evidence>
<keyword evidence="2 8" id="KW-0819">tRNA processing</keyword>
<dbReference type="SUPFAM" id="SSF56281">
    <property type="entry name" value="Metallo-hydrolase/oxidoreductase"/>
    <property type="match status" value="1"/>
</dbReference>
<comment type="catalytic activity">
    <reaction evidence="8">
        <text>Endonucleolytic cleavage of RNA, removing extra 3' nucleotides from tRNA precursor, generating 3' termini of tRNAs. A 3'-hydroxy group is left at the tRNA terminus and a 5'-phosphoryl group is left at the trailer molecule.</text>
        <dbReference type="EC" id="3.1.26.11"/>
    </reaction>
</comment>
<dbReference type="RefSeq" id="WP_087861295.1">
    <property type="nucleotide sequence ID" value="NZ_LT859958.1"/>
</dbReference>
<dbReference type="PANTHER" id="PTHR46018:SF7">
    <property type="entry name" value="RIBONUCLEASE Z"/>
    <property type="match status" value="1"/>
</dbReference>
<keyword evidence="4 8" id="KW-0479">Metal-binding</keyword>
<evidence type="ECO:0000256" key="4">
    <source>
        <dbReference type="ARBA" id="ARBA00022723"/>
    </source>
</evidence>
<evidence type="ECO:0000256" key="5">
    <source>
        <dbReference type="ARBA" id="ARBA00022759"/>
    </source>
</evidence>
<keyword evidence="7 8" id="KW-0862">Zinc</keyword>
<dbReference type="Proteomes" id="UP000195514">
    <property type="component" value="Chromosome I"/>
</dbReference>
<dbReference type="CDD" id="cd07717">
    <property type="entry name" value="RNaseZ_ZiPD-like_MBL-fold"/>
    <property type="match status" value="1"/>
</dbReference>
<keyword evidence="5 8" id="KW-0255">Endonuclease</keyword>
<dbReference type="InterPro" id="IPR001279">
    <property type="entry name" value="Metallo-B-lactamas"/>
</dbReference>
<evidence type="ECO:0000259" key="9">
    <source>
        <dbReference type="SMART" id="SM00849"/>
    </source>
</evidence>
<dbReference type="GO" id="GO:0008270">
    <property type="term" value="F:zinc ion binding"/>
    <property type="evidence" value="ECO:0007669"/>
    <property type="project" value="UniProtKB-UniRule"/>
</dbReference>
<evidence type="ECO:0000256" key="3">
    <source>
        <dbReference type="ARBA" id="ARBA00022722"/>
    </source>
</evidence>
<feature type="binding site" evidence="8">
    <location>
        <position position="65"/>
    </location>
    <ligand>
        <name>Zn(2+)</name>
        <dbReference type="ChEBI" id="CHEBI:29105"/>
        <label>2</label>
        <note>catalytic</note>
    </ligand>
</feature>
<feature type="domain" description="Metallo-beta-lactamase" evidence="9">
    <location>
        <begin position="19"/>
        <end position="203"/>
    </location>
</feature>
<evidence type="ECO:0000256" key="6">
    <source>
        <dbReference type="ARBA" id="ARBA00022801"/>
    </source>
</evidence>
<dbReference type="SMART" id="SM00849">
    <property type="entry name" value="Lactamase_B"/>
    <property type="match status" value="1"/>
</dbReference>
<dbReference type="Gene3D" id="3.60.15.10">
    <property type="entry name" value="Ribonuclease Z/Hydroxyacylglutathione hydrolase-like"/>
    <property type="match status" value="1"/>
</dbReference>
<evidence type="ECO:0000256" key="2">
    <source>
        <dbReference type="ARBA" id="ARBA00022694"/>
    </source>
</evidence>
<proteinExistence type="inferred from homology"/>
<evidence type="ECO:0000256" key="8">
    <source>
        <dbReference type="HAMAP-Rule" id="MF_01818"/>
    </source>
</evidence>
<dbReference type="EC" id="3.1.26.11" evidence="8"/>
<accession>A0A1Y6K0Z0</accession>
<feature type="binding site" evidence="8">
    <location>
        <position position="270"/>
    </location>
    <ligand>
        <name>Zn(2+)</name>
        <dbReference type="ChEBI" id="CHEBI:29105"/>
        <label>2</label>
        <note>catalytic</note>
    </ligand>
</feature>
<keyword evidence="11" id="KW-1185">Reference proteome</keyword>
<dbReference type="NCBIfam" id="NF000801">
    <property type="entry name" value="PRK00055.1-3"/>
    <property type="match status" value="1"/>
</dbReference>
<feature type="binding site" evidence="8">
    <location>
        <position position="63"/>
    </location>
    <ligand>
        <name>Zn(2+)</name>
        <dbReference type="ChEBI" id="CHEBI:29105"/>
        <label>1</label>
        <note>catalytic</note>
    </ligand>
</feature>
<feature type="binding site" evidence="8">
    <location>
        <position position="212"/>
    </location>
    <ligand>
        <name>Zn(2+)</name>
        <dbReference type="ChEBI" id="CHEBI:29105"/>
        <label>2</label>
        <note>catalytic</note>
    </ligand>
</feature>
<evidence type="ECO:0000313" key="10">
    <source>
        <dbReference type="EMBL" id="SMX53355.1"/>
    </source>
</evidence>
<dbReference type="PANTHER" id="PTHR46018">
    <property type="entry name" value="ZINC PHOSPHODIESTERASE ELAC PROTEIN 1"/>
    <property type="match status" value="1"/>
</dbReference>
<dbReference type="Pfam" id="PF23023">
    <property type="entry name" value="Anti-Pycsar_Apyc1"/>
    <property type="match status" value="1"/>
</dbReference>
<dbReference type="HAMAP" id="MF_01818">
    <property type="entry name" value="RNase_Z_BN"/>
    <property type="match status" value="1"/>
</dbReference>
<comment type="subunit">
    <text evidence="1 8">Homodimer.</text>
</comment>
<dbReference type="InterPro" id="IPR036866">
    <property type="entry name" value="RibonucZ/Hydroxyglut_hydro"/>
</dbReference>
<feature type="binding site" evidence="8">
    <location>
        <position position="141"/>
    </location>
    <ligand>
        <name>Zn(2+)</name>
        <dbReference type="ChEBI" id="CHEBI:29105"/>
        <label>1</label>
        <note>catalytic</note>
    </ligand>
</feature>
<comment type="similarity">
    <text evidence="8">Belongs to the RNase Z family.</text>
</comment>
<evidence type="ECO:0000256" key="1">
    <source>
        <dbReference type="ARBA" id="ARBA00011738"/>
    </source>
</evidence>
<organism evidence="10 11">
    <name type="scientific">Candidatus Brevifilum fermentans</name>
    <dbReference type="NCBI Taxonomy" id="1986204"/>
    <lineage>
        <taxon>Bacteria</taxon>
        <taxon>Bacillati</taxon>
        <taxon>Chloroflexota</taxon>
        <taxon>Anaerolineae</taxon>
        <taxon>Anaerolineales</taxon>
        <taxon>Anaerolineaceae</taxon>
        <taxon>Candidatus Brevifilum</taxon>
    </lineage>
</organism>
<evidence type="ECO:0000256" key="7">
    <source>
        <dbReference type="ARBA" id="ARBA00022833"/>
    </source>
</evidence>
<dbReference type="AlphaFoldDB" id="A0A1Y6K0Z0"/>
<comment type="cofactor">
    <cofactor evidence="8">
        <name>Zn(2+)</name>
        <dbReference type="ChEBI" id="CHEBI:29105"/>
    </cofactor>
    <text evidence="8">Binds 2 Zn(2+) ions.</text>
</comment>
<feature type="active site" description="Proton acceptor" evidence="8">
    <location>
        <position position="65"/>
    </location>
</feature>
<reference evidence="11" key="1">
    <citation type="submission" date="2017-05" db="EMBL/GenBank/DDBJ databases">
        <authorList>
            <person name="Kirkegaard R."/>
            <person name="Mcilroy J S."/>
        </authorList>
    </citation>
    <scope>NUCLEOTIDE SEQUENCE [LARGE SCALE GENOMIC DNA]</scope>
</reference>
<name>A0A1Y6K0Z0_9CHLR</name>
<feature type="binding site" evidence="8">
    <location>
        <position position="212"/>
    </location>
    <ligand>
        <name>Zn(2+)</name>
        <dbReference type="ChEBI" id="CHEBI:29105"/>
        <label>1</label>
        <note>catalytic</note>
    </ligand>
</feature>
<feature type="binding site" evidence="8">
    <location>
        <position position="61"/>
    </location>
    <ligand>
        <name>Zn(2+)</name>
        <dbReference type="ChEBI" id="CHEBI:29105"/>
        <label>1</label>
        <note>catalytic</note>
    </ligand>
</feature>
<dbReference type="KEGG" id="abat:CFX1CAM_0289"/>
<sequence length="307" mass="34511">MFEILFLGTSASAPSAHRGLSSLLIQHEEFRFLVDCGEGTQRQILTAGVGFKRLNQILLTHGHLDHILGLGGLVSTFLRWDVIEEIEIFGTRHTLDRVHDLIFGVVLRGYQGKPPVILHEIKPGTFWEAERFTITAFPVEHRGSHSLGYRFEERIRRPFLVEAAESLEIPPGPWRRDLVNGQTVTLPDGRVIEPDQVLGEPIKGTSLAVVGDTGNAEKLLPYVQGVDALVIEATYIESEADLAEQFDHLTAARAAGLAARAQVGRLFLTHLSRRYRRRDILNEAQEIFPNVHVARDFDSFQIRREDD</sequence>